<protein>
    <recommendedName>
        <fullName evidence="4">DUF2771 domain-containing protein</fullName>
    </recommendedName>
</protein>
<dbReference type="STRING" id="526226.Gbro_1237"/>
<reference evidence="3" key="1">
    <citation type="submission" date="2009-10" db="EMBL/GenBank/DDBJ databases">
        <title>The complete chromosome of Gordonia bronchialis DSM 43247.</title>
        <authorList>
            <consortium name="US DOE Joint Genome Institute (JGI-PGF)"/>
            <person name="Lucas S."/>
            <person name="Copeland A."/>
            <person name="Lapidus A."/>
            <person name="Glavina del Rio T."/>
            <person name="Dalin E."/>
            <person name="Tice H."/>
            <person name="Bruce D."/>
            <person name="Goodwin L."/>
            <person name="Pitluck S."/>
            <person name="Kyrpides N."/>
            <person name="Mavromatis K."/>
            <person name="Ivanova N."/>
            <person name="Ovchinnikova G."/>
            <person name="Saunders E."/>
            <person name="Brettin T."/>
            <person name="Detter J.C."/>
            <person name="Han C."/>
            <person name="Larimer F."/>
            <person name="Land M."/>
            <person name="Hauser L."/>
            <person name="Markowitz V."/>
            <person name="Cheng J.-F."/>
            <person name="Hugenholtz P."/>
            <person name="Woyke T."/>
            <person name="Wu D."/>
            <person name="Jando M."/>
            <person name="Schneider S."/>
            <person name="Goeker M."/>
            <person name="Klenk H.-P."/>
            <person name="Eisen J.A."/>
        </authorList>
    </citation>
    <scope>NUCLEOTIDE SEQUENCE [LARGE SCALE GENOMIC DNA]</scope>
    <source>
        <strain evidence="3">ATCC 25592 / DSM 43247 / BCRC 13721 / JCM 3198 / KCTC 3076 / NBRC 16047 / NCTC 10667</strain>
    </source>
</reference>
<evidence type="ECO:0008006" key="4">
    <source>
        <dbReference type="Google" id="ProtNLM"/>
    </source>
</evidence>
<dbReference type="Pfam" id="PF10969">
    <property type="entry name" value="DUF2771"/>
    <property type="match status" value="1"/>
</dbReference>
<dbReference type="KEGG" id="gbr:Gbro_1237"/>
<keyword evidence="1" id="KW-0472">Membrane</keyword>
<dbReference type="HOGENOM" id="CLU_1501455_0_0_11"/>
<organism evidence="2 3">
    <name type="scientific">Gordonia bronchialis (strain ATCC 25592 / DSM 43247 / BCRC 13721 / JCM 3198 / KCTC 3076 / NBRC 16047 / NCTC 10667)</name>
    <name type="common">Rhodococcus bronchialis</name>
    <dbReference type="NCBI Taxonomy" id="526226"/>
    <lineage>
        <taxon>Bacteria</taxon>
        <taxon>Bacillati</taxon>
        <taxon>Actinomycetota</taxon>
        <taxon>Actinomycetes</taxon>
        <taxon>Mycobacteriales</taxon>
        <taxon>Gordoniaceae</taxon>
        <taxon>Gordonia</taxon>
    </lineage>
</organism>
<sequence>MYLRSGEKKALAIITAVAVLFVAVVGTAVFLLVRDAPREHQPYLHVATDDGLHQIDPVRWCDLFLRGCDPPLDRPQRDTPHVPVPIGTTAVLSVSTSIGEGPWTLIALYSTPRGPYEDEKTYASGSRYTVILRSRPDSVLLGITVNLPSAIINQDGTLGPARGVLAVDTKPADYMVPEA</sequence>
<dbReference type="Proteomes" id="UP000001219">
    <property type="component" value="Chromosome"/>
</dbReference>
<feature type="transmembrane region" description="Helical" evidence="1">
    <location>
        <begin position="12"/>
        <end position="33"/>
    </location>
</feature>
<evidence type="ECO:0000256" key="1">
    <source>
        <dbReference type="SAM" id="Phobius"/>
    </source>
</evidence>
<keyword evidence="3" id="KW-1185">Reference proteome</keyword>
<dbReference type="InterPro" id="IPR024495">
    <property type="entry name" value="DUF2771"/>
</dbReference>
<dbReference type="RefSeq" id="WP_012833106.1">
    <property type="nucleotide sequence ID" value="NC_013441.1"/>
</dbReference>
<keyword evidence="1" id="KW-0812">Transmembrane</keyword>
<accession>D0L5K4</accession>
<evidence type="ECO:0000313" key="3">
    <source>
        <dbReference type="Proteomes" id="UP000001219"/>
    </source>
</evidence>
<name>D0L5K4_GORB4</name>
<gene>
    <name evidence="2" type="ordered locus">Gbro_1237</name>
</gene>
<proteinExistence type="predicted"/>
<dbReference type="OrthoDB" id="4772953at2"/>
<dbReference type="eggNOG" id="ENOG5033EZJ">
    <property type="taxonomic scope" value="Bacteria"/>
</dbReference>
<reference evidence="2 3" key="2">
    <citation type="journal article" date="2010" name="Stand. Genomic Sci.">
        <title>Complete genome sequence of Gordonia bronchialis type strain (3410).</title>
        <authorList>
            <person name="Ivanova N."/>
            <person name="Sikorski J."/>
            <person name="Jando M."/>
            <person name="Lapidus A."/>
            <person name="Nolan M."/>
            <person name="Lucas S."/>
            <person name="Del Rio T.G."/>
            <person name="Tice H."/>
            <person name="Copeland A."/>
            <person name="Cheng J.F."/>
            <person name="Chen F."/>
            <person name="Bruce D."/>
            <person name="Goodwin L."/>
            <person name="Pitluck S."/>
            <person name="Mavromatis K."/>
            <person name="Ovchinnikova G."/>
            <person name="Pati A."/>
            <person name="Chen A."/>
            <person name="Palaniappan K."/>
            <person name="Land M."/>
            <person name="Hauser L."/>
            <person name="Chang Y.J."/>
            <person name="Jeffries C.D."/>
            <person name="Chain P."/>
            <person name="Saunders E."/>
            <person name="Han C."/>
            <person name="Detter J.C."/>
            <person name="Brettin T."/>
            <person name="Rohde M."/>
            <person name="Goker M."/>
            <person name="Bristow J."/>
            <person name="Eisen J.A."/>
            <person name="Markowitz V."/>
            <person name="Hugenholtz P."/>
            <person name="Klenk H.P."/>
            <person name="Kyrpides N.C."/>
        </authorList>
    </citation>
    <scope>NUCLEOTIDE SEQUENCE [LARGE SCALE GENOMIC DNA]</scope>
    <source>
        <strain evidence="3">ATCC 25592 / DSM 43247 / BCRC 13721 / JCM 3198 / KCTC 3076 / NBRC 16047 / NCTC 10667</strain>
    </source>
</reference>
<dbReference type="AlphaFoldDB" id="D0L5K4"/>
<evidence type="ECO:0000313" key="2">
    <source>
        <dbReference type="EMBL" id="ACY20533.1"/>
    </source>
</evidence>
<dbReference type="EMBL" id="CP001802">
    <property type="protein sequence ID" value="ACY20533.1"/>
    <property type="molecule type" value="Genomic_DNA"/>
</dbReference>
<keyword evidence="1" id="KW-1133">Transmembrane helix</keyword>